<dbReference type="GO" id="GO:0004130">
    <property type="term" value="F:cytochrome-c peroxidase activity"/>
    <property type="evidence" value="ECO:0007669"/>
    <property type="project" value="TreeGrafter"/>
</dbReference>
<proteinExistence type="predicted"/>
<feature type="chain" id="PRO_5035866271" evidence="10">
    <location>
        <begin position="20"/>
        <end position="350"/>
    </location>
</feature>
<dbReference type="GO" id="GO:0046872">
    <property type="term" value="F:metal ion binding"/>
    <property type="evidence" value="ECO:0007669"/>
    <property type="project" value="UniProtKB-KW"/>
</dbReference>
<evidence type="ECO:0000256" key="10">
    <source>
        <dbReference type="SAM" id="SignalP"/>
    </source>
</evidence>
<dbReference type="PANTHER" id="PTHR30600:SF10">
    <property type="entry name" value="BLL6722 PROTEIN"/>
    <property type="match status" value="1"/>
</dbReference>
<evidence type="ECO:0000256" key="4">
    <source>
        <dbReference type="ARBA" id="ARBA00022729"/>
    </source>
</evidence>
<keyword evidence="7 9" id="KW-0408">Iron</keyword>
<dbReference type="AlphaFoldDB" id="A0A8S0WBY7"/>
<evidence type="ECO:0000313" key="12">
    <source>
        <dbReference type="EMBL" id="CAA9892035.1"/>
    </source>
</evidence>
<dbReference type="SUPFAM" id="SSF46626">
    <property type="entry name" value="Cytochrome c"/>
    <property type="match status" value="2"/>
</dbReference>
<feature type="binding site" description="axial binding residue" evidence="9">
    <location>
        <position position="214"/>
    </location>
    <ligand>
        <name>heme c</name>
        <dbReference type="ChEBI" id="CHEBI:61717"/>
        <label>2</label>
    </ligand>
    <ligandPart>
        <name>Fe</name>
        <dbReference type="ChEBI" id="CHEBI:18248"/>
    </ligandPart>
</feature>
<evidence type="ECO:0000256" key="3">
    <source>
        <dbReference type="ARBA" id="ARBA00022723"/>
    </source>
</evidence>
<keyword evidence="12" id="KW-0575">Peroxidase</keyword>
<dbReference type="InterPro" id="IPR036909">
    <property type="entry name" value="Cyt_c-like_dom_sf"/>
</dbReference>
<dbReference type="InterPro" id="IPR026259">
    <property type="entry name" value="MauG/Cytc_peroxidase"/>
</dbReference>
<keyword evidence="6" id="KW-0560">Oxidoreductase</keyword>
<evidence type="ECO:0000256" key="8">
    <source>
        <dbReference type="PIRSR" id="PIRSR000294-1"/>
    </source>
</evidence>
<evidence type="ECO:0000256" key="1">
    <source>
        <dbReference type="ARBA" id="ARBA00004418"/>
    </source>
</evidence>
<evidence type="ECO:0000256" key="9">
    <source>
        <dbReference type="PIRSR" id="PIRSR000294-2"/>
    </source>
</evidence>
<organism evidence="12 13">
    <name type="scientific">Candidatus Methylobacter favarea</name>
    <dbReference type="NCBI Taxonomy" id="2707345"/>
    <lineage>
        <taxon>Bacteria</taxon>
        <taxon>Pseudomonadati</taxon>
        <taxon>Pseudomonadota</taxon>
        <taxon>Gammaproteobacteria</taxon>
        <taxon>Methylococcales</taxon>
        <taxon>Methylococcaceae</taxon>
        <taxon>Methylobacter</taxon>
    </lineage>
</organism>
<feature type="binding site" description="covalent" evidence="8">
    <location>
        <position position="213"/>
    </location>
    <ligand>
        <name>heme c</name>
        <dbReference type="ChEBI" id="CHEBI:61717"/>
        <label>2</label>
    </ligand>
</feature>
<dbReference type="Proteomes" id="UP000494216">
    <property type="component" value="Unassembled WGS sequence"/>
</dbReference>
<comment type="PTM">
    <text evidence="8">Binds 2 heme groups per subunit.</text>
</comment>
<dbReference type="GO" id="GO:0009055">
    <property type="term" value="F:electron transfer activity"/>
    <property type="evidence" value="ECO:0007669"/>
    <property type="project" value="InterPro"/>
</dbReference>
<feature type="binding site" description="covalent" evidence="8">
    <location>
        <position position="210"/>
    </location>
    <ligand>
        <name>heme c</name>
        <dbReference type="ChEBI" id="CHEBI:61717"/>
        <label>2</label>
    </ligand>
</feature>
<reference evidence="12 13" key="1">
    <citation type="submission" date="2020-02" db="EMBL/GenBank/DDBJ databases">
        <authorList>
            <person name="Hogendoorn C."/>
        </authorList>
    </citation>
    <scope>NUCLEOTIDE SEQUENCE [LARGE SCALE GENOMIC DNA]</scope>
    <source>
        <strain evidence="12">METHB21</strain>
    </source>
</reference>
<keyword evidence="5" id="KW-0574">Periplasm</keyword>
<keyword evidence="4 10" id="KW-0732">Signal</keyword>
<comment type="cofactor">
    <cofactor evidence="8">
        <name>heme</name>
        <dbReference type="ChEBI" id="CHEBI:30413"/>
    </cofactor>
    <text evidence="8">Binds 2 heme groups.</text>
</comment>
<feature type="domain" description="Cytochrome c" evidence="11">
    <location>
        <begin position="39"/>
        <end position="144"/>
    </location>
</feature>
<evidence type="ECO:0000259" key="11">
    <source>
        <dbReference type="PROSITE" id="PS51007"/>
    </source>
</evidence>
<feature type="signal peptide" evidence="10">
    <location>
        <begin position="1"/>
        <end position="19"/>
    </location>
</feature>
<dbReference type="PANTHER" id="PTHR30600">
    <property type="entry name" value="CYTOCHROME C PEROXIDASE-RELATED"/>
    <property type="match status" value="1"/>
</dbReference>
<dbReference type="EMBL" id="CADCXN010000087">
    <property type="protein sequence ID" value="CAA9892035.1"/>
    <property type="molecule type" value="Genomic_DNA"/>
</dbReference>
<dbReference type="GO" id="GO:0020037">
    <property type="term" value="F:heme binding"/>
    <property type="evidence" value="ECO:0007669"/>
    <property type="project" value="InterPro"/>
</dbReference>
<evidence type="ECO:0000256" key="5">
    <source>
        <dbReference type="ARBA" id="ARBA00022764"/>
    </source>
</evidence>
<keyword evidence="2 8" id="KW-0349">Heme</keyword>
<evidence type="ECO:0000256" key="7">
    <source>
        <dbReference type="ARBA" id="ARBA00023004"/>
    </source>
</evidence>
<keyword evidence="13" id="KW-1185">Reference proteome</keyword>
<evidence type="ECO:0000256" key="6">
    <source>
        <dbReference type="ARBA" id="ARBA00023002"/>
    </source>
</evidence>
<accession>A0A8S0WBY7</accession>
<dbReference type="GO" id="GO:0042597">
    <property type="term" value="C:periplasmic space"/>
    <property type="evidence" value="ECO:0007669"/>
    <property type="project" value="UniProtKB-SubCell"/>
</dbReference>
<protein>
    <submittedName>
        <fullName evidence="12">Cytochrome c peroxidase</fullName>
    </submittedName>
</protein>
<name>A0A8S0WBY7_9GAMM</name>
<evidence type="ECO:0000313" key="13">
    <source>
        <dbReference type="Proteomes" id="UP000494216"/>
    </source>
</evidence>
<keyword evidence="3 9" id="KW-0479">Metal-binding</keyword>
<evidence type="ECO:0000256" key="2">
    <source>
        <dbReference type="ARBA" id="ARBA00022617"/>
    </source>
</evidence>
<sequence length="350" mass="38718">MRFFSILLLGLIFSSNALADTNLGLPPLTIPSDNPQTSEKAALGRRLFNDKRFSANGSVSCASCHQADKAFTDGRPVAKGLNGQAGARNAPTVINAAFYQTPFFDGRANSLEEQALGPFINPIEHGLTSHQAIVDVIRKDADYLKRINKVFHVPREAISINHVVKAIASYERTLISGNSPFDRYYFGMDQSAISESAERGLRIFKRKGNCLVCHEISWNKALFTDNRFYNIGVGFKRLTTVLEALAAGKNPDDLALTNAQRSELGRFNVTRIPGDLGKFKTPSLRNIALTAPYMHDGSMKTLEEVIEHYDKGGDKIRYIDAKIFPLHLTQQEKADLAAFMKALTSQQPPK</sequence>
<dbReference type="Pfam" id="PF03150">
    <property type="entry name" value="CCP_MauG"/>
    <property type="match status" value="1"/>
</dbReference>
<dbReference type="PROSITE" id="PS51007">
    <property type="entry name" value="CYTC"/>
    <property type="match status" value="2"/>
</dbReference>
<feature type="domain" description="Cytochrome c" evidence="11">
    <location>
        <begin position="195"/>
        <end position="344"/>
    </location>
</feature>
<dbReference type="InterPro" id="IPR051395">
    <property type="entry name" value="Cytochrome_c_Peroxidase/MauG"/>
</dbReference>
<gene>
    <name evidence="12" type="ORF">METHB2_560026</name>
</gene>
<feature type="binding site" description="axial binding residue" evidence="9">
    <location>
        <position position="65"/>
    </location>
    <ligand>
        <name>heme c</name>
        <dbReference type="ChEBI" id="CHEBI:61717"/>
        <label>1</label>
    </ligand>
    <ligandPart>
        <name>Fe</name>
        <dbReference type="ChEBI" id="CHEBI:18248"/>
    </ligandPart>
</feature>
<feature type="binding site" description="covalent" evidence="8">
    <location>
        <position position="64"/>
    </location>
    <ligand>
        <name>heme c</name>
        <dbReference type="ChEBI" id="CHEBI:61717"/>
        <label>1</label>
    </ligand>
</feature>
<dbReference type="InterPro" id="IPR009056">
    <property type="entry name" value="Cyt_c-like_dom"/>
</dbReference>
<feature type="binding site" description="covalent" evidence="8">
    <location>
        <position position="61"/>
    </location>
    <ligand>
        <name>heme c</name>
        <dbReference type="ChEBI" id="CHEBI:61717"/>
        <label>1</label>
    </ligand>
</feature>
<comment type="caution">
    <text evidence="12">The sequence shown here is derived from an EMBL/GenBank/DDBJ whole genome shotgun (WGS) entry which is preliminary data.</text>
</comment>
<dbReference type="InterPro" id="IPR004852">
    <property type="entry name" value="Di-haem_cyt_c_peroxidsae"/>
</dbReference>
<comment type="subcellular location">
    <subcellularLocation>
        <location evidence="1">Periplasm</location>
    </subcellularLocation>
</comment>
<dbReference type="PIRSF" id="PIRSF000294">
    <property type="entry name" value="Cytochrome-c_peroxidase"/>
    <property type="match status" value="1"/>
</dbReference>
<dbReference type="RefSeq" id="WP_174626834.1">
    <property type="nucleotide sequence ID" value="NZ_CADCXN010000087.1"/>
</dbReference>
<dbReference type="Gene3D" id="1.10.760.10">
    <property type="entry name" value="Cytochrome c-like domain"/>
    <property type="match status" value="2"/>
</dbReference>